<evidence type="ECO:0000256" key="2">
    <source>
        <dbReference type="ARBA" id="ARBA00012856"/>
    </source>
</evidence>
<accession>H8ZAX0</accession>
<dbReference type="Gene3D" id="3.40.430.10">
    <property type="entry name" value="Dihydrofolate Reductase, subunit A"/>
    <property type="match status" value="1"/>
</dbReference>
<dbReference type="PANTHER" id="PTHR48069">
    <property type="entry name" value="DIHYDROFOLATE REDUCTASE"/>
    <property type="match status" value="1"/>
</dbReference>
<dbReference type="GO" id="GO:0046654">
    <property type="term" value="P:tetrahydrofolate biosynthetic process"/>
    <property type="evidence" value="ECO:0007669"/>
    <property type="project" value="InterPro"/>
</dbReference>
<dbReference type="Proteomes" id="UP000005622">
    <property type="component" value="Unassembled WGS sequence"/>
</dbReference>
<evidence type="ECO:0000256" key="1">
    <source>
        <dbReference type="ARBA" id="ARBA00004903"/>
    </source>
</evidence>
<dbReference type="Pfam" id="PF00186">
    <property type="entry name" value="DHFR_1"/>
    <property type="match status" value="1"/>
</dbReference>
<dbReference type="GO" id="GO:0006730">
    <property type="term" value="P:one-carbon metabolic process"/>
    <property type="evidence" value="ECO:0007669"/>
    <property type="project" value="UniProtKB-KW"/>
</dbReference>
<name>H8ZAX0_NEMA1</name>
<feature type="domain" description="DHFR" evidence="7">
    <location>
        <begin position="1"/>
        <end position="171"/>
    </location>
</feature>
<evidence type="ECO:0000256" key="3">
    <source>
        <dbReference type="ARBA" id="ARBA00018886"/>
    </source>
</evidence>
<reference evidence="8" key="1">
    <citation type="submission" date="2011-03" db="EMBL/GenBank/DDBJ databases">
        <title>The Genome Sequence of Nematocida sp1 strain ERTm2.</title>
        <authorList>
            <consortium name="The Broad Institute Genome Sequencing Platform"/>
            <consortium name="The Broad Institute Genome Sequencing Center for Infectious Disease"/>
            <person name="Cuomo C."/>
            <person name="Troemel E."/>
            <person name="Young S.K."/>
            <person name="Zeng Q."/>
            <person name="Gargeya S."/>
            <person name="Fitzgerald M."/>
            <person name="Haas B."/>
            <person name="Abouelleil A."/>
            <person name="Alvarado L."/>
            <person name="Arachchi H.M."/>
            <person name="Berlin A."/>
            <person name="Brown A."/>
            <person name="Chapman S.B."/>
            <person name="Chen Z."/>
            <person name="Dunbar C."/>
            <person name="Freedman E."/>
            <person name="Gearin G."/>
            <person name="Gellesch M."/>
            <person name="Goldberg J."/>
            <person name="Griggs A."/>
            <person name="Gujja S."/>
            <person name="Heilman E.R."/>
            <person name="Heiman D."/>
            <person name="Howarth C."/>
            <person name="Larson L."/>
            <person name="Lui A."/>
            <person name="MacDonald P.J.P."/>
            <person name="Mehta T."/>
            <person name="Montmayeur A."/>
            <person name="Murphy C."/>
            <person name="Neiman D."/>
            <person name="Pearson M."/>
            <person name="Priest M."/>
            <person name="Roberts A."/>
            <person name="Saif S."/>
            <person name="Shea T."/>
            <person name="Shenoy N."/>
            <person name="Sisk P."/>
            <person name="Stolte C."/>
            <person name="Sykes S."/>
            <person name="White J."/>
            <person name="Yandava C."/>
            <person name="Wortman J."/>
            <person name="Nusbaum C."/>
            <person name="Birren B."/>
        </authorList>
    </citation>
    <scope>NUCLEOTIDE SEQUENCE</scope>
    <source>
        <strain evidence="8">ERTm2</strain>
    </source>
</reference>
<organism evidence="8">
    <name type="scientific">Nematocida ausubeli (strain ATCC PRA-371 / ERTm2)</name>
    <name type="common">Nematode killer fungus</name>
    <dbReference type="NCBI Taxonomy" id="1913371"/>
    <lineage>
        <taxon>Eukaryota</taxon>
        <taxon>Fungi</taxon>
        <taxon>Fungi incertae sedis</taxon>
        <taxon>Microsporidia</taxon>
        <taxon>Nematocida</taxon>
    </lineage>
</organism>
<dbReference type="PANTHER" id="PTHR48069:SF3">
    <property type="entry name" value="DIHYDROFOLATE REDUCTASE"/>
    <property type="match status" value="1"/>
</dbReference>
<dbReference type="GO" id="GO:0050661">
    <property type="term" value="F:NADP binding"/>
    <property type="evidence" value="ECO:0007669"/>
    <property type="project" value="InterPro"/>
</dbReference>
<dbReference type="GO" id="GO:0004146">
    <property type="term" value="F:dihydrofolate reductase activity"/>
    <property type="evidence" value="ECO:0007669"/>
    <property type="project" value="UniProtKB-EC"/>
</dbReference>
<dbReference type="GO" id="GO:0046452">
    <property type="term" value="P:dihydrofolate metabolic process"/>
    <property type="evidence" value="ECO:0007669"/>
    <property type="project" value="TreeGrafter"/>
</dbReference>
<keyword evidence="5" id="KW-0521">NADP</keyword>
<dbReference type="CDD" id="cd00209">
    <property type="entry name" value="DHFR"/>
    <property type="match status" value="1"/>
</dbReference>
<dbReference type="EMBL" id="JH604634">
    <property type="protein sequence ID" value="EHY66023.1"/>
    <property type="molecule type" value="Genomic_DNA"/>
</dbReference>
<gene>
    <name evidence="8" type="ORF">NERG_00719</name>
</gene>
<evidence type="ECO:0000256" key="5">
    <source>
        <dbReference type="ARBA" id="ARBA00022857"/>
    </source>
</evidence>
<dbReference type="EC" id="1.5.1.3" evidence="2"/>
<dbReference type="GO" id="GO:0046655">
    <property type="term" value="P:folic acid metabolic process"/>
    <property type="evidence" value="ECO:0007669"/>
    <property type="project" value="TreeGrafter"/>
</dbReference>
<dbReference type="STRING" id="944018.H8ZAX0"/>
<protein>
    <recommendedName>
        <fullName evidence="3">Dihydrofolate reductase</fullName>
        <ecNumber evidence="2">1.5.1.3</ecNumber>
    </recommendedName>
</protein>
<evidence type="ECO:0000313" key="8">
    <source>
        <dbReference type="EMBL" id="EHY66023.1"/>
    </source>
</evidence>
<sequence length="213" mass="24265">MLPVVLAAYSEGNGVIGREGRLPWPSIKVDFKFMKYLTTKYPSGLIMGRLTYESIGRPLPKRTSIVITSHDKENIQDINYSVLFCKSLESAISICRSLSLQPIIFGGAAVYKEALERYKCKLYLTEIYKIFQGDAFFPLHCIDHRSLVNITPDVLKELSIPENLHRNNVERPLEQSEIYLTQDGRHIPLINTLYENGINYAFLTGYSTPLSEK</sequence>
<dbReference type="InterPro" id="IPR001796">
    <property type="entry name" value="DHFR_dom"/>
</dbReference>
<dbReference type="PROSITE" id="PS51330">
    <property type="entry name" value="DHFR_2"/>
    <property type="match status" value="1"/>
</dbReference>
<dbReference type="InterPro" id="IPR012259">
    <property type="entry name" value="DHFR"/>
</dbReference>
<comment type="pathway">
    <text evidence="1">Cofactor biosynthesis; tetrahydrofolate biosynthesis; 5,6,7,8-tetrahydrofolate from 7,8-dihydrofolate: step 1/1.</text>
</comment>
<keyword evidence="6" id="KW-0560">Oxidoreductase</keyword>
<evidence type="ECO:0000256" key="4">
    <source>
        <dbReference type="ARBA" id="ARBA00022563"/>
    </source>
</evidence>
<evidence type="ECO:0000256" key="6">
    <source>
        <dbReference type="ARBA" id="ARBA00023002"/>
    </source>
</evidence>
<dbReference type="PRINTS" id="PR00070">
    <property type="entry name" value="DHFR"/>
</dbReference>
<keyword evidence="4" id="KW-0554">One-carbon metabolism</keyword>
<dbReference type="HOGENOM" id="CLU_1294728_0_0_1"/>
<proteinExistence type="predicted"/>
<dbReference type="SUPFAM" id="SSF53597">
    <property type="entry name" value="Dihydrofolate reductase-like"/>
    <property type="match status" value="1"/>
</dbReference>
<dbReference type="AlphaFoldDB" id="H8ZAX0"/>
<dbReference type="InterPro" id="IPR024072">
    <property type="entry name" value="DHFR-like_dom_sf"/>
</dbReference>
<evidence type="ECO:0000259" key="7">
    <source>
        <dbReference type="PROSITE" id="PS51330"/>
    </source>
</evidence>